<dbReference type="RefSeq" id="XP_038060454.1">
    <property type="nucleotide sequence ID" value="XM_038204526.1"/>
</dbReference>
<dbReference type="RefSeq" id="XP_038060453.1">
    <property type="nucleotide sequence ID" value="XM_038204525.1"/>
</dbReference>
<name>A0A914AAP9_PATMI</name>
<feature type="region of interest" description="Disordered" evidence="1">
    <location>
        <begin position="115"/>
        <end position="137"/>
    </location>
</feature>
<dbReference type="PROSITE" id="PS50951">
    <property type="entry name" value="SARAH"/>
    <property type="match status" value="1"/>
</dbReference>
<dbReference type="Pfam" id="PF16517">
    <property type="entry name" value="Nore1-SARAH"/>
    <property type="match status" value="1"/>
</dbReference>
<protein>
    <submittedName>
        <fullName evidence="4">Uncharacterized protein</fullName>
    </submittedName>
</protein>
<dbReference type="Proteomes" id="UP000887568">
    <property type="component" value="Unplaced"/>
</dbReference>
<dbReference type="SUPFAM" id="SSF54236">
    <property type="entry name" value="Ubiquitin-like"/>
    <property type="match status" value="1"/>
</dbReference>
<reference evidence="4" key="1">
    <citation type="submission" date="2022-11" db="UniProtKB">
        <authorList>
            <consortium name="EnsemblMetazoa"/>
        </authorList>
    </citation>
    <scope>IDENTIFICATION</scope>
</reference>
<dbReference type="InterPro" id="IPR029071">
    <property type="entry name" value="Ubiquitin-like_domsf"/>
</dbReference>
<dbReference type="Pfam" id="PF00788">
    <property type="entry name" value="RA"/>
    <property type="match status" value="1"/>
</dbReference>
<feature type="compositionally biased region" description="Basic residues" evidence="1">
    <location>
        <begin position="345"/>
        <end position="365"/>
    </location>
</feature>
<dbReference type="InterPro" id="IPR000159">
    <property type="entry name" value="RA_dom"/>
</dbReference>
<dbReference type="EnsemblMetazoa" id="XM_038204525.1">
    <property type="protein sequence ID" value="XP_038060453.1"/>
    <property type="gene ID" value="LOC119731347"/>
</dbReference>
<dbReference type="EnsemblMetazoa" id="XM_038204526.1">
    <property type="protein sequence ID" value="XP_038060454.1"/>
    <property type="gene ID" value="LOC119731347"/>
</dbReference>
<evidence type="ECO:0000259" key="3">
    <source>
        <dbReference type="PROSITE" id="PS50951"/>
    </source>
</evidence>
<dbReference type="CDD" id="cd01784">
    <property type="entry name" value="RA_RASSF2_like"/>
    <property type="match status" value="1"/>
</dbReference>
<proteinExistence type="predicted"/>
<sequence>MDSRELQEHRDRLYRTIIQSAAFMSHFRTFNTHLRDSKTNQQLQVVQENGVHVLFGMLKIYWGTQKVIHLKQEELSWKRRSTRFAFDNGLDENLLSAMRSGDENRRPSTKLQYLEEAGSQHSQQHNAGPPRGMHRGRSFDMAAVEGDADEGHMEEDGDIVADTVHMRTGQSSTMPRKCNLQRRTMSFSGHLYNSKTAVFRPKYGTVSNVRVSSRQTTNEVITLLLKKFAVENRVDEFNLYSVLHHGETHAFQLNDFPLLKRVQLGPNENVAKIFIKEKKSDEISPEVAGFMNLRIPELEAILRKFQEEEEKEVMKIRQRYVQYKANLQKKLALLAAEIEKESKSKGKRKSKDKKKGKDKGKGKKK</sequence>
<evidence type="ECO:0000259" key="2">
    <source>
        <dbReference type="PROSITE" id="PS50200"/>
    </source>
</evidence>
<dbReference type="InterPro" id="IPR011524">
    <property type="entry name" value="SARAH_dom"/>
</dbReference>
<dbReference type="SMART" id="SM00314">
    <property type="entry name" value="RA"/>
    <property type="match status" value="1"/>
</dbReference>
<dbReference type="GO" id="GO:0007165">
    <property type="term" value="P:signal transduction"/>
    <property type="evidence" value="ECO:0007669"/>
    <property type="project" value="InterPro"/>
</dbReference>
<keyword evidence="5" id="KW-1185">Reference proteome</keyword>
<dbReference type="InterPro" id="IPR033614">
    <property type="entry name" value="RASSF1-6"/>
</dbReference>
<feature type="region of interest" description="Disordered" evidence="1">
    <location>
        <begin position="340"/>
        <end position="365"/>
    </location>
</feature>
<dbReference type="OrthoDB" id="9976881at2759"/>
<dbReference type="AlphaFoldDB" id="A0A914AAP9"/>
<dbReference type="PANTHER" id="PTHR22738">
    <property type="entry name" value="RASSF"/>
    <property type="match status" value="1"/>
</dbReference>
<evidence type="ECO:0000256" key="1">
    <source>
        <dbReference type="SAM" id="MobiDB-lite"/>
    </source>
</evidence>
<evidence type="ECO:0000313" key="5">
    <source>
        <dbReference type="Proteomes" id="UP000887568"/>
    </source>
</evidence>
<evidence type="ECO:0000313" key="4">
    <source>
        <dbReference type="EnsemblMetazoa" id="XP_038060454.1"/>
    </source>
</evidence>
<dbReference type="RefSeq" id="XP_038060455.1">
    <property type="nucleotide sequence ID" value="XM_038204527.1"/>
</dbReference>
<feature type="domain" description="SARAH" evidence="3">
    <location>
        <begin position="287"/>
        <end position="334"/>
    </location>
</feature>
<dbReference type="GeneID" id="119731347"/>
<dbReference type="CDD" id="cd21886">
    <property type="entry name" value="SARAH_RASSF2-like"/>
    <property type="match status" value="1"/>
</dbReference>
<feature type="domain" description="Ras-associating" evidence="2">
    <location>
        <begin position="192"/>
        <end position="280"/>
    </location>
</feature>
<organism evidence="4 5">
    <name type="scientific">Patiria miniata</name>
    <name type="common">Bat star</name>
    <name type="synonym">Asterina miniata</name>
    <dbReference type="NCBI Taxonomy" id="46514"/>
    <lineage>
        <taxon>Eukaryota</taxon>
        <taxon>Metazoa</taxon>
        <taxon>Echinodermata</taxon>
        <taxon>Eleutherozoa</taxon>
        <taxon>Asterozoa</taxon>
        <taxon>Asteroidea</taxon>
        <taxon>Valvatacea</taxon>
        <taxon>Valvatida</taxon>
        <taxon>Asterinidae</taxon>
        <taxon>Patiria</taxon>
    </lineage>
</organism>
<dbReference type="PANTHER" id="PTHR22738:SF15">
    <property type="entry name" value="LD40758P"/>
    <property type="match status" value="1"/>
</dbReference>
<dbReference type="Gene3D" id="3.10.20.90">
    <property type="entry name" value="Phosphatidylinositol 3-kinase Catalytic Subunit, Chain A, domain 1"/>
    <property type="match status" value="1"/>
</dbReference>
<dbReference type="EnsemblMetazoa" id="XM_038204527.1">
    <property type="protein sequence ID" value="XP_038060455.1"/>
    <property type="gene ID" value="LOC119731347"/>
</dbReference>
<dbReference type="PROSITE" id="PS50200">
    <property type="entry name" value="RA"/>
    <property type="match status" value="1"/>
</dbReference>
<accession>A0A914AAP9</accession>